<reference evidence="7 9" key="1">
    <citation type="journal article" date="2017" name="Nature">
        <title>The sunflower genome provides insights into oil metabolism, flowering and Asterid evolution.</title>
        <authorList>
            <person name="Badouin H."/>
            <person name="Gouzy J."/>
            <person name="Grassa C.J."/>
            <person name="Murat F."/>
            <person name="Staton S.E."/>
            <person name="Cottret L."/>
            <person name="Lelandais-Briere C."/>
            <person name="Owens G.L."/>
            <person name="Carrere S."/>
            <person name="Mayjonade B."/>
            <person name="Legrand L."/>
            <person name="Gill N."/>
            <person name="Kane N.C."/>
            <person name="Bowers J.E."/>
            <person name="Hubner S."/>
            <person name="Bellec A."/>
            <person name="Berard A."/>
            <person name="Berges H."/>
            <person name="Blanchet N."/>
            <person name="Boniface M.C."/>
            <person name="Brunel D."/>
            <person name="Catrice O."/>
            <person name="Chaidir N."/>
            <person name="Claudel C."/>
            <person name="Donnadieu C."/>
            <person name="Faraut T."/>
            <person name="Fievet G."/>
            <person name="Helmstetter N."/>
            <person name="King M."/>
            <person name="Knapp S.J."/>
            <person name="Lai Z."/>
            <person name="Le Paslier M.C."/>
            <person name="Lippi Y."/>
            <person name="Lorenzon L."/>
            <person name="Mandel J.R."/>
            <person name="Marage G."/>
            <person name="Marchand G."/>
            <person name="Marquand E."/>
            <person name="Bret-Mestries E."/>
            <person name="Morien E."/>
            <person name="Nambeesan S."/>
            <person name="Nguyen T."/>
            <person name="Pegot-Espagnet P."/>
            <person name="Pouilly N."/>
            <person name="Raftis F."/>
            <person name="Sallet E."/>
            <person name="Schiex T."/>
            <person name="Thomas J."/>
            <person name="Vandecasteele C."/>
            <person name="Vares D."/>
            <person name="Vear F."/>
            <person name="Vautrin S."/>
            <person name="Crespi M."/>
            <person name="Mangin B."/>
            <person name="Burke J.M."/>
            <person name="Salse J."/>
            <person name="Munos S."/>
            <person name="Vincourt P."/>
            <person name="Rieseberg L.H."/>
            <person name="Langlade N.B."/>
        </authorList>
    </citation>
    <scope>NUCLEOTIDE SEQUENCE [LARGE SCALE GENOMIC DNA]</scope>
    <source>
        <strain evidence="9">cv. SF193</strain>
        <tissue evidence="7">Leaves</tissue>
    </source>
</reference>
<dbReference type="GO" id="GO:0005525">
    <property type="term" value="F:GTP binding"/>
    <property type="evidence" value="ECO:0007669"/>
    <property type="project" value="UniProtKB-KW"/>
</dbReference>
<evidence type="ECO:0000256" key="5">
    <source>
        <dbReference type="ARBA" id="ARBA00023134"/>
    </source>
</evidence>
<dbReference type="Gene3D" id="3.40.50.1440">
    <property type="entry name" value="Tubulin/FtsZ, GTPase domain"/>
    <property type="match status" value="1"/>
</dbReference>
<evidence type="ECO:0000256" key="1">
    <source>
        <dbReference type="ARBA" id="ARBA00009636"/>
    </source>
</evidence>
<dbReference type="AlphaFoldDB" id="A0A251RNX7"/>
<evidence type="ECO:0000256" key="3">
    <source>
        <dbReference type="ARBA" id="ARBA00022741"/>
    </source>
</evidence>
<dbReference type="Proteomes" id="UP000215914">
    <property type="component" value="Chromosome 17"/>
</dbReference>
<comment type="catalytic activity">
    <reaction evidence="6">
        <text>GTP + H2O = GDP + phosphate + H(+)</text>
        <dbReference type="Rhea" id="RHEA:19669"/>
        <dbReference type="ChEBI" id="CHEBI:15377"/>
        <dbReference type="ChEBI" id="CHEBI:15378"/>
        <dbReference type="ChEBI" id="CHEBI:37565"/>
        <dbReference type="ChEBI" id="CHEBI:43474"/>
        <dbReference type="ChEBI" id="CHEBI:58189"/>
    </reaction>
    <physiologicalReaction direction="left-to-right" evidence="6">
        <dbReference type="Rhea" id="RHEA:19670"/>
    </physiologicalReaction>
</comment>
<evidence type="ECO:0000313" key="7">
    <source>
        <dbReference type="EMBL" id="KAF5754782.1"/>
    </source>
</evidence>
<dbReference type="GO" id="GO:0007017">
    <property type="term" value="P:microtubule-based process"/>
    <property type="evidence" value="ECO:0007669"/>
    <property type="project" value="InterPro"/>
</dbReference>
<dbReference type="PRINTS" id="PR01162">
    <property type="entry name" value="ALPHATUBULIN"/>
</dbReference>
<dbReference type="OMA" id="INACWEL"/>
<dbReference type="Gramene" id="mRNA:HanXRQr2_Chr17g0795121">
    <property type="protein sequence ID" value="mRNA:HanXRQr2_Chr17g0795121"/>
    <property type="gene ID" value="HanXRQr2_Chr17g0795121"/>
</dbReference>
<comment type="similarity">
    <text evidence="1">Belongs to the tubulin family.</text>
</comment>
<name>A0A251RNX7_HELAN</name>
<evidence type="ECO:0000313" key="9">
    <source>
        <dbReference type="Proteomes" id="UP000215914"/>
    </source>
</evidence>
<dbReference type="InterPro" id="IPR002452">
    <property type="entry name" value="Alpha_tubulin"/>
</dbReference>
<sequence>MAAMGVREWESGIQVGNSCWKLYCLEHCLLPDGEMPGDKTVRGGDDAFNTFFSETNAGKHVLRGCL</sequence>
<keyword evidence="9" id="KW-1185">Reference proteome</keyword>
<dbReference type="GO" id="GO:0005874">
    <property type="term" value="C:microtubule"/>
    <property type="evidence" value="ECO:0007669"/>
    <property type="project" value="UniProtKB-KW"/>
</dbReference>
<accession>A0A251RNX7</accession>
<dbReference type="GO" id="GO:0016787">
    <property type="term" value="F:hydrolase activity"/>
    <property type="evidence" value="ECO:0007669"/>
    <property type="project" value="UniProtKB-KW"/>
</dbReference>
<keyword evidence="4" id="KW-0378">Hydrolase</keyword>
<dbReference type="EMBL" id="MNCJ02000332">
    <property type="protein sequence ID" value="KAF5754782.1"/>
    <property type="molecule type" value="Genomic_DNA"/>
</dbReference>
<protein>
    <submittedName>
        <fullName evidence="7 8">Tubulin</fullName>
    </submittedName>
</protein>
<keyword evidence="2" id="KW-0493">Microtubule</keyword>
<evidence type="ECO:0000256" key="6">
    <source>
        <dbReference type="ARBA" id="ARBA00049117"/>
    </source>
</evidence>
<evidence type="ECO:0000256" key="2">
    <source>
        <dbReference type="ARBA" id="ARBA00022701"/>
    </source>
</evidence>
<reference evidence="7" key="3">
    <citation type="submission" date="2020-06" db="EMBL/GenBank/DDBJ databases">
        <title>Helianthus annuus Genome sequencing and assembly Release 2.</title>
        <authorList>
            <person name="Gouzy J."/>
            <person name="Langlade N."/>
            <person name="Munos S."/>
        </authorList>
    </citation>
    <scope>NUCLEOTIDE SEQUENCE</scope>
    <source>
        <tissue evidence="7">Leaves</tissue>
    </source>
</reference>
<evidence type="ECO:0000313" key="8">
    <source>
        <dbReference type="EMBL" id="OTF86085.1"/>
    </source>
</evidence>
<proteinExistence type="inferred from homology"/>
<dbReference type="SUPFAM" id="SSF52490">
    <property type="entry name" value="Tubulin nucleotide-binding domain-like"/>
    <property type="match status" value="1"/>
</dbReference>
<gene>
    <name evidence="8" type="ORF">HannXRQ_Chr17g0546941</name>
    <name evidence="7" type="ORF">HanXRQr2_Chr17g0795121</name>
</gene>
<evidence type="ECO:0000256" key="4">
    <source>
        <dbReference type="ARBA" id="ARBA00022801"/>
    </source>
</evidence>
<dbReference type="PRINTS" id="PR01161">
    <property type="entry name" value="TUBULIN"/>
</dbReference>
<dbReference type="InParanoid" id="A0A251RNX7"/>
<organism evidence="8 9">
    <name type="scientific">Helianthus annuus</name>
    <name type="common">Common sunflower</name>
    <dbReference type="NCBI Taxonomy" id="4232"/>
    <lineage>
        <taxon>Eukaryota</taxon>
        <taxon>Viridiplantae</taxon>
        <taxon>Streptophyta</taxon>
        <taxon>Embryophyta</taxon>
        <taxon>Tracheophyta</taxon>
        <taxon>Spermatophyta</taxon>
        <taxon>Magnoliopsida</taxon>
        <taxon>eudicotyledons</taxon>
        <taxon>Gunneridae</taxon>
        <taxon>Pentapetalae</taxon>
        <taxon>asterids</taxon>
        <taxon>campanulids</taxon>
        <taxon>Asterales</taxon>
        <taxon>Asteraceae</taxon>
        <taxon>Asteroideae</taxon>
        <taxon>Heliantheae alliance</taxon>
        <taxon>Heliantheae</taxon>
        <taxon>Helianthus</taxon>
    </lineage>
</organism>
<dbReference type="STRING" id="4232.A0A251RNX7"/>
<reference evidence="8" key="2">
    <citation type="submission" date="2017-02" db="EMBL/GenBank/DDBJ databases">
        <title>Sunflower complete genome.</title>
        <authorList>
            <person name="Langlade N."/>
            <person name="Munos S."/>
        </authorList>
    </citation>
    <scope>NUCLEOTIDE SEQUENCE [LARGE SCALE GENOMIC DNA]</scope>
    <source>
        <tissue evidence="8">Leaves</tissue>
    </source>
</reference>
<keyword evidence="5" id="KW-0342">GTP-binding</keyword>
<keyword evidence="3" id="KW-0547">Nucleotide-binding</keyword>
<dbReference type="GO" id="GO:0005200">
    <property type="term" value="F:structural constituent of cytoskeleton"/>
    <property type="evidence" value="ECO:0007669"/>
    <property type="project" value="InterPro"/>
</dbReference>
<dbReference type="InterPro" id="IPR000217">
    <property type="entry name" value="Tubulin"/>
</dbReference>
<dbReference type="InterPro" id="IPR036525">
    <property type="entry name" value="Tubulin/FtsZ_GTPase_sf"/>
</dbReference>
<dbReference type="EMBL" id="CM007906">
    <property type="protein sequence ID" value="OTF86085.1"/>
    <property type="molecule type" value="Genomic_DNA"/>
</dbReference>